<evidence type="ECO:0000313" key="2">
    <source>
        <dbReference type="Proteomes" id="UP000241538"/>
    </source>
</evidence>
<name>A0AAN1TXR1_9GAMM</name>
<geneLocation type="plasmid" evidence="2">
    <name>ppv989-508</name>
</geneLocation>
<dbReference type="Proteomes" id="UP000241538">
    <property type="component" value="Plasmid pPV989-508"/>
</dbReference>
<accession>A0AAN1TXR1</accession>
<reference evidence="1 2" key="1">
    <citation type="journal article" date="2018" name="Int J Genomics">
        <title>Comparative Genomics Analysis of Plasmid pPV989-94 from a Clinical Isolate of Pantoea vagans PV989.</title>
        <authorList>
            <person name="Xu L."/>
            <person name="Yin M."/>
            <person name="Zhu T."/>
            <person name="Lu J."/>
            <person name="Bao Q."/>
        </authorList>
    </citation>
    <scope>NUCLEOTIDE SEQUENCE [LARGE SCALE GENOMIC DNA]</scope>
    <source>
        <strain evidence="1 2">PV989</strain>
    </source>
</reference>
<proteinExistence type="predicted"/>
<sequence length="34" mass="4000">MHPNTWLKSGRMPDRLRFIHDRVAEYGALMMVIG</sequence>
<gene>
    <name evidence="1" type="ORF">C9381_21390</name>
</gene>
<organism evidence="1 2">
    <name type="scientific">Pantoea vagans</name>
    <dbReference type="NCBI Taxonomy" id="470934"/>
    <lineage>
        <taxon>Bacteria</taxon>
        <taxon>Pseudomonadati</taxon>
        <taxon>Pseudomonadota</taxon>
        <taxon>Gammaproteobacteria</taxon>
        <taxon>Enterobacterales</taxon>
        <taxon>Erwiniaceae</taxon>
        <taxon>Pantoea</taxon>
    </lineage>
</organism>
<protein>
    <submittedName>
        <fullName evidence="1">Uncharacterized protein</fullName>
    </submittedName>
</protein>
<evidence type="ECO:0000313" key="1">
    <source>
        <dbReference type="EMBL" id="AVV39815.1"/>
    </source>
</evidence>
<dbReference type="EMBL" id="CP028350">
    <property type="protein sequence ID" value="AVV39815.1"/>
    <property type="molecule type" value="Genomic_DNA"/>
</dbReference>
<dbReference type="AlphaFoldDB" id="A0AAN1TXR1"/>
<keyword evidence="1" id="KW-0614">Plasmid</keyword>